<feature type="transmembrane region" description="Helical" evidence="1">
    <location>
        <begin position="6"/>
        <end position="26"/>
    </location>
</feature>
<proteinExistence type="predicted"/>
<protein>
    <submittedName>
        <fullName evidence="2">Uncharacterized protein</fullName>
    </submittedName>
</protein>
<evidence type="ECO:0000313" key="3">
    <source>
        <dbReference type="Proteomes" id="UP000023152"/>
    </source>
</evidence>
<sequence>MSKKLYNVISSFIYLIYFYVPQLITIKKKIFAQVGAYPIKEKIRAKVLDIVFVSAAICVSVQVIFFGLVTGKILIWCLEKEFSLKARALLASREKAVDCKDVALMEPQQWINAFTHVRLALIPKKKLLKTVNQMRENEKEKLLDVDKIVSSEPSSSIPSHITIWQKYMTIYFYVDNSDKREIACIFNTEDKITRKLCTPMTIWRIFCWKYEKRTRFNIEDDKWKSFGLKNGDEIFCEYSLKSNSNAPESGLSVDNIKFPVLYRGEVNEDNNFQFIPVQQQETKVKLVNDSQKKEKWRIGDKVEFRCKYHNDAWTAVDIKILQRAPLFSLFLKKKTFVHNIYT</sequence>
<dbReference type="AlphaFoldDB" id="X6MCN9"/>
<keyword evidence="1" id="KW-0812">Transmembrane</keyword>
<keyword evidence="1" id="KW-0472">Membrane</keyword>
<gene>
    <name evidence="2" type="ORF">RFI_26158</name>
</gene>
<feature type="transmembrane region" description="Helical" evidence="1">
    <location>
        <begin position="47"/>
        <end position="69"/>
    </location>
</feature>
<dbReference type="EMBL" id="ASPP01022644">
    <property type="protein sequence ID" value="ETO11217.1"/>
    <property type="molecule type" value="Genomic_DNA"/>
</dbReference>
<keyword evidence="3" id="KW-1185">Reference proteome</keyword>
<organism evidence="2 3">
    <name type="scientific">Reticulomyxa filosa</name>
    <dbReference type="NCBI Taxonomy" id="46433"/>
    <lineage>
        <taxon>Eukaryota</taxon>
        <taxon>Sar</taxon>
        <taxon>Rhizaria</taxon>
        <taxon>Retaria</taxon>
        <taxon>Foraminifera</taxon>
        <taxon>Monothalamids</taxon>
        <taxon>Reticulomyxidae</taxon>
        <taxon>Reticulomyxa</taxon>
    </lineage>
</organism>
<reference evidence="2 3" key="1">
    <citation type="journal article" date="2013" name="Curr. Biol.">
        <title>The Genome of the Foraminiferan Reticulomyxa filosa.</title>
        <authorList>
            <person name="Glockner G."/>
            <person name="Hulsmann N."/>
            <person name="Schleicher M."/>
            <person name="Noegel A.A."/>
            <person name="Eichinger L."/>
            <person name="Gallinger C."/>
            <person name="Pawlowski J."/>
            <person name="Sierra R."/>
            <person name="Euteneuer U."/>
            <person name="Pillet L."/>
            <person name="Moustafa A."/>
            <person name="Platzer M."/>
            <person name="Groth M."/>
            <person name="Szafranski K."/>
            <person name="Schliwa M."/>
        </authorList>
    </citation>
    <scope>NUCLEOTIDE SEQUENCE [LARGE SCALE GENOMIC DNA]</scope>
</reference>
<accession>X6MCN9</accession>
<evidence type="ECO:0000313" key="2">
    <source>
        <dbReference type="EMBL" id="ETO11217.1"/>
    </source>
</evidence>
<dbReference type="Proteomes" id="UP000023152">
    <property type="component" value="Unassembled WGS sequence"/>
</dbReference>
<comment type="caution">
    <text evidence="2">The sequence shown here is derived from an EMBL/GenBank/DDBJ whole genome shotgun (WGS) entry which is preliminary data.</text>
</comment>
<name>X6MCN9_RETFI</name>
<keyword evidence="1" id="KW-1133">Transmembrane helix</keyword>
<evidence type="ECO:0000256" key="1">
    <source>
        <dbReference type="SAM" id="Phobius"/>
    </source>
</evidence>